<evidence type="ECO:0000259" key="2">
    <source>
        <dbReference type="SMART" id="SM00507"/>
    </source>
</evidence>
<dbReference type="SMART" id="SM00507">
    <property type="entry name" value="HNHc"/>
    <property type="match status" value="1"/>
</dbReference>
<dbReference type="KEGG" id="vg:16511533"/>
<name>S6ANT1_9CAUD</name>
<dbReference type="Proteomes" id="UP000014701">
    <property type="component" value="Segment"/>
</dbReference>
<dbReference type="InterPro" id="IPR044925">
    <property type="entry name" value="His-Me_finger_sf"/>
</dbReference>
<reference evidence="3 4" key="1">
    <citation type="submission" date="2013-02" db="EMBL/GenBank/DDBJ databases">
        <title>phiNIT1 genome sequensing.</title>
        <authorList>
            <person name="Ozaki T."/>
            <person name="Kaneko J."/>
        </authorList>
    </citation>
    <scope>NUCLEOTIDE SEQUENCE [LARGE SCALE GENOMIC DNA]</scope>
    <source>
        <strain evidence="3">PhiNIT1</strain>
    </source>
</reference>
<feature type="compositionally biased region" description="Basic residues" evidence="1">
    <location>
        <begin position="116"/>
        <end position="132"/>
    </location>
</feature>
<dbReference type="Gene3D" id="3.90.75.20">
    <property type="match status" value="1"/>
</dbReference>
<dbReference type="OrthoDB" id="21336at10239"/>
<keyword evidence="3" id="KW-0378">Hydrolase</keyword>
<dbReference type="Pfam" id="PF07463">
    <property type="entry name" value="NUMOD4"/>
    <property type="match status" value="1"/>
</dbReference>
<dbReference type="SUPFAM" id="SSF54060">
    <property type="entry name" value="His-Me finger endonucleases"/>
    <property type="match status" value="1"/>
</dbReference>
<dbReference type="GO" id="GO:0016788">
    <property type="term" value="F:hydrolase activity, acting on ester bonds"/>
    <property type="evidence" value="ECO:0007669"/>
    <property type="project" value="InterPro"/>
</dbReference>
<organism evidence="3 4">
    <name type="scientific">Bacillus phage phiNIT1</name>
    <dbReference type="NCBI Taxonomy" id="207656"/>
    <lineage>
        <taxon>Viruses</taxon>
        <taxon>Duplodnaviria</taxon>
        <taxon>Heunggongvirae</taxon>
        <taxon>Uroviricota</taxon>
        <taxon>Caudoviricetes</taxon>
        <taxon>Herelleviridae</taxon>
        <taxon>Bastillevirinae</taxon>
        <taxon>Nitunavirus</taxon>
        <taxon>Nitunavirus NIT1</taxon>
    </lineage>
</organism>
<accession>S6ANT1</accession>
<dbReference type="GO" id="GO:0004519">
    <property type="term" value="F:endonuclease activity"/>
    <property type="evidence" value="ECO:0007669"/>
    <property type="project" value="UniProtKB-KW"/>
</dbReference>
<evidence type="ECO:0000313" key="4">
    <source>
        <dbReference type="Proteomes" id="UP000014701"/>
    </source>
</evidence>
<evidence type="ECO:0000256" key="1">
    <source>
        <dbReference type="SAM" id="MobiDB-lite"/>
    </source>
</evidence>
<dbReference type="Pfam" id="PF13392">
    <property type="entry name" value="HNH_3"/>
    <property type="match status" value="1"/>
</dbReference>
<sequence length="183" mass="20986">MKENWESLKGVVKHGDKYAVSTLGRVKNANTGRILKPYTTPLGYHQVSLCSNSQCKNYRVHRLVALVFIPNPDNKREVNHKDTNKQNNCISNLEWSTSSENHKHAYAHGLMKPPVKKRTKPVKKTKPKPKGRNRAELTEQDVIEIRKLAATGEYTHEKLSTMFGVHRRTISYIIQRKTWADVG</sequence>
<feature type="region of interest" description="Disordered" evidence="1">
    <location>
        <begin position="116"/>
        <end position="137"/>
    </location>
</feature>
<dbReference type="InterPro" id="IPR010902">
    <property type="entry name" value="NUMOD4"/>
</dbReference>
<evidence type="ECO:0000313" key="3">
    <source>
        <dbReference type="EMBL" id="BAN59663.1"/>
    </source>
</evidence>
<keyword evidence="4" id="KW-1185">Reference proteome</keyword>
<keyword evidence="3" id="KW-0540">Nuclease</keyword>
<gene>
    <name evidence="3" type="primary">orf183a</name>
</gene>
<protein>
    <submittedName>
        <fullName evidence="3">Putative HNH homing endonuclease</fullName>
    </submittedName>
</protein>
<dbReference type="GeneID" id="16511533"/>
<dbReference type="EMBL" id="AP013029">
    <property type="protein sequence ID" value="BAN59663.1"/>
    <property type="molecule type" value="Genomic_DNA"/>
</dbReference>
<proteinExistence type="predicted"/>
<feature type="domain" description="HNH nuclease" evidence="2">
    <location>
        <begin position="54"/>
        <end position="102"/>
    </location>
</feature>
<dbReference type="InterPro" id="IPR003615">
    <property type="entry name" value="HNH_nuc"/>
</dbReference>
<dbReference type="RefSeq" id="YP_008318431.1">
    <property type="nucleotide sequence ID" value="NC_021856.1"/>
</dbReference>
<keyword evidence="3" id="KW-0255">Endonuclease</keyword>